<sequence length="300" mass="34753">MKLKGKSGELERANEMHSNAIVQIQEAHNNTLCQLEEIIAEFESYKASVAAEVTHLGQDRTSLEGRVGEMSKTIHDLQQELQEVQHGKTKAKDEYTRMLLDAQVTLAVREAEMKRTKESSIAQIAKLQAKLEEQTEEFKKRLEVERSRKTGDEKTTATLKEEIKTWRVLYEDLYNKAKPFQEQLDAYEAEKNAFLNEHGAAQEELYKLSDAYAKLLGHQNQRQKIKHVMKLKEDNAQLKQEVSKLRTQLAKEKQAHRDLQEELHEMQGIKRFDPSKAFQHDSKENVFPKTPLKEGNRNKI</sequence>
<dbReference type="InterPro" id="IPR031794">
    <property type="entry name" value="HMMR_C"/>
</dbReference>
<evidence type="ECO:0000256" key="5">
    <source>
        <dbReference type="SAM" id="MobiDB-lite"/>
    </source>
</evidence>
<comment type="subcellular location">
    <subcellularLocation>
        <location evidence="1">Cytoplasm</location>
        <location evidence="1">Cytoskeleton</location>
        <location evidence="1">Spindle</location>
    </subcellularLocation>
</comment>
<keyword evidence="2" id="KW-0963">Cytoplasm</keyword>
<dbReference type="GO" id="GO:0016020">
    <property type="term" value="C:membrane"/>
    <property type="evidence" value="ECO:0007669"/>
    <property type="project" value="TreeGrafter"/>
</dbReference>
<dbReference type="PANTHER" id="PTHR18956">
    <property type="entry name" value="HYALURONAN MEDIATED MOTILITY RECEPTOR"/>
    <property type="match status" value="1"/>
</dbReference>
<protein>
    <submittedName>
        <fullName evidence="7">Hyaluronan mediated motility receptor</fullName>
    </submittedName>
</protein>
<dbReference type="GO" id="GO:0005540">
    <property type="term" value="F:hyaluronic acid binding"/>
    <property type="evidence" value="ECO:0007669"/>
    <property type="project" value="InterPro"/>
</dbReference>
<dbReference type="GeneTree" id="ENSGT00390000007135"/>
<dbReference type="Pfam" id="PF15908">
    <property type="entry name" value="HMMR_C"/>
    <property type="match status" value="1"/>
</dbReference>
<evidence type="ECO:0000256" key="1">
    <source>
        <dbReference type="ARBA" id="ARBA00004186"/>
    </source>
</evidence>
<evidence type="ECO:0000256" key="4">
    <source>
        <dbReference type="SAM" id="Coils"/>
    </source>
</evidence>
<feature type="region of interest" description="Disordered" evidence="5">
    <location>
        <begin position="262"/>
        <end position="300"/>
    </location>
</feature>
<dbReference type="AlphaFoldDB" id="A0A8D0H907"/>
<dbReference type="SUPFAM" id="SSF90257">
    <property type="entry name" value="Myosin rod fragments"/>
    <property type="match status" value="1"/>
</dbReference>
<evidence type="ECO:0000313" key="7">
    <source>
        <dbReference type="Ensembl" id="ENSSPUP00000016312.1"/>
    </source>
</evidence>
<accession>A0A8D0H907</accession>
<dbReference type="GO" id="GO:0005819">
    <property type="term" value="C:spindle"/>
    <property type="evidence" value="ECO:0007669"/>
    <property type="project" value="UniProtKB-SubCell"/>
</dbReference>
<keyword evidence="3" id="KW-0206">Cytoskeleton</keyword>
<feature type="domain" description="Hyaluronan-mediated motility receptor C-terminal" evidence="6">
    <location>
        <begin position="139"/>
        <end position="295"/>
    </location>
</feature>
<keyword evidence="8" id="KW-1185">Reference proteome</keyword>
<keyword evidence="4" id="KW-0175">Coiled coil</keyword>
<evidence type="ECO:0000313" key="8">
    <source>
        <dbReference type="Proteomes" id="UP000694392"/>
    </source>
</evidence>
<evidence type="ECO:0000256" key="2">
    <source>
        <dbReference type="ARBA" id="ARBA00022490"/>
    </source>
</evidence>
<name>A0A8D0H907_SPHPU</name>
<gene>
    <name evidence="7" type="primary">HMMR</name>
</gene>
<organism evidence="7 8">
    <name type="scientific">Sphenodon punctatus</name>
    <name type="common">Tuatara</name>
    <name type="synonym">Hatteria punctata</name>
    <dbReference type="NCBI Taxonomy" id="8508"/>
    <lineage>
        <taxon>Eukaryota</taxon>
        <taxon>Metazoa</taxon>
        <taxon>Chordata</taxon>
        <taxon>Craniata</taxon>
        <taxon>Vertebrata</taxon>
        <taxon>Euteleostomi</taxon>
        <taxon>Lepidosauria</taxon>
        <taxon>Sphenodontia</taxon>
        <taxon>Sphenodontidae</taxon>
        <taxon>Sphenodon</taxon>
    </lineage>
</organism>
<dbReference type="Proteomes" id="UP000694392">
    <property type="component" value="Unplaced"/>
</dbReference>
<reference evidence="7" key="1">
    <citation type="submission" date="2025-08" db="UniProtKB">
        <authorList>
            <consortium name="Ensembl"/>
        </authorList>
    </citation>
    <scope>IDENTIFICATION</scope>
</reference>
<evidence type="ECO:0000256" key="3">
    <source>
        <dbReference type="ARBA" id="ARBA00023212"/>
    </source>
</evidence>
<evidence type="ECO:0000259" key="6">
    <source>
        <dbReference type="Pfam" id="PF15908"/>
    </source>
</evidence>
<dbReference type="PANTHER" id="PTHR18956:SF6">
    <property type="entry name" value="HYALURONAN MEDIATED MOTILITY RECEPTOR"/>
    <property type="match status" value="1"/>
</dbReference>
<reference evidence="7" key="2">
    <citation type="submission" date="2025-09" db="UniProtKB">
        <authorList>
            <consortium name="Ensembl"/>
        </authorList>
    </citation>
    <scope>IDENTIFICATION</scope>
</reference>
<feature type="coiled-coil region" evidence="4">
    <location>
        <begin position="74"/>
        <end position="204"/>
    </location>
</feature>
<dbReference type="InterPro" id="IPR026203">
    <property type="entry name" value="IHABP"/>
</dbReference>
<dbReference type="Ensembl" id="ENSSPUT00000017384.1">
    <property type="protein sequence ID" value="ENSSPUP00000016312.1"/>
    <property type="gene ID" value="ENSSPUG00000012608.1"/>
</dbReference>
<proteinExistence type="predicted"/>